<organism evidence="1 2">
    <name type="scientific">Leersia perrieri</name>
    <dbReference type="NCBI Taxonomy" id="77586"/>
    <lineage>
        <taxon>Eukaryota</taxon>
        <taxon>Viridiplantae</taxon>
        <taxon>Streptophyta</taxon>
        <taxon>Embryophyta</taxon>
        <taxon>Tracheophyta</taxon>
        <taxon>Spermatophyta</taxon>
        <taxon>Magnoliopsida</taxon>
        <taxon>Liliopsida</taxon>
        <taxon>Poales</taxon>
        <taxon>Poaceae</taxon>
        <taxon>BOP clade</taxon>
        <taxon>Oryzoideae</taxon>
        <taxon>Oryzeae</taxon>
        <taxon>Oryzinae</taxon>
        <taxon>Leersia</taxon>
    </lineage>
</organism>
<dbReference type="Pfam" id="PF05056">
    <property type="entry name" value="DUF674"/>
    <property type="match status" value="1"/>
</dbReference>
<reference evidence="1" key="3">
    <citation type="submission" date="2015-04" db="UniProtKB">
        <authorList>
            <consortium name="EnsemblPlants"/>
        </authorList>
    </citation>
    <scope>IDENTIFICATION</scope>
</reference>
<evidence type="ECO:0000313" key="1">
    <source>
        <dbReference type="EnsemblPlants" id="LPERR01G03160.1"/>
    </source>
</evidence>
<reference evidence="1 2" key="1">
    <citation type="submission" date="2012-08" db="EMBL/GenBank/DDBJ databases">
        <title>Oryza genome evolution.</title>
        <authorList>
            <person name="Wing R.A."/>
        </authorList>
    </citation>
    <scope>NUCLEOTIDE SEQUENCE</scope>
</reference>
<proteinExistence type="predicted"/>
<dbReference type="Gramene" id="LPERR01G03160.1">
    <property type="protein sequence ID" value="LPERR01G03160.1"/>
    <property type="gene ID" value="LPERR01G03160"/>
</dbReference>
<dbReference type="eggNOG" id="KOG0017">
    <property type="taxonomic scope" value="Eukaryota"/>
</dbReference>
<keyword evidence="2" id="KW-1185">Reference proteome</keyword>
<evidence type="ECO:0008006" key="3">
    <source>
        <dbReference type="Google" id="ProtNLM"/>
    </source>
</evidence>
<dbReference type="PANTHER" id="PTHR33103">
    <property type="entry name" value="OS01G0153900 PROTEIN"/>
    <property type="match status" value="1"/>
</dbReference>
<name>A0A0D9UWV8_9ORYZ</name>
<accession>A0A0D9UWV8</accession>
<dbReference type="PANTHER" id="PTHR33103:SF96">
    <property type="entry name" value="OS01G0153900 PROTEIN"/>
    <property type="match status" value="1"/>
</dbReference>
<reference evidence="2" key="2">
    <citation type="submission" date="2013-12" db="EMBL/GenBank/DDBJ databases">
        <authorList>
            <person name="Yu Y."/>
            <person name="Lee S."/>
            <person name="de Baynast K."/>
            <person name="Wissotski M."/>
            <person name="Liu L."/>
            <person name="Talag J."/>
            <person name="Goicoechea J."/>
            <person name="Angelova A."/>
            <person name="Jetty R."/>
            <person name="Kudrna D."/>
            <person name="Golser W."/>
            <person name="Rivera L."/>
            <person name="Zhang J."/>
            <person name="Wing R."/>
        </authorList>
    </citation>
    <scope>NUCLEOTIDE SEQUENCE</scope>
</reference>
<dbReference type="InterPro" id="IPR007750">
    <property type="entry name" value="DUF674"/>
</dbReference>
<dbReference type="STRING" id="77586.A0A0D9UWV8"/>
<protein>
    <recommendedName>
        <fullName evidence="3">DUF674 domain-containing protein</fullName>
    </recommendedName>
</protein>
<dbReference type="AlphaFoldDB" id="A0A0D9UWV8"/>
<dbReference type="Proteomes" id="UP000032180">
    <property type="component" value="Chromosome 1"/>
</dbReference>
<evidence type="ECO:0000313" key="2">
    <source>
        <dbReference type="Proteomes" id="UP000032180"/>
    </source>
</evidence>
<dbReference type="EnsemblPlants" id="LPERR01G03160.1">
    <property type="protein sequence ID" value="LPERR01G03160.1"/>
    <property type="gene ID" value="LPERR01G03160"/>
</dbReference>
<dbReference type="HOGENOM" id="CLU_030757_3_1_1"/>
<sequence>MAPGASTSALSMKLLIDTKAQRVLFVEASKDVVDFFVSLLALPIGTAFKLLGKQSMVSCVGNLYTSVEKLDDMYVQDDTTKDAMLRPIVISPATTSTSTSVLRLPPPPPEQETLTLFSCIYYDKEDKDCGKYLTKVSGTACPICGGKMIMREDYPSRPDFFARLSKRAKKNPKAGDGEKGFVQGIATYTVMDDLTVSPLSSISSITLLNAFGVKDLSTLQEKTVQLGFKEASKQLFCPVTGEPYALLSVSPSLLPS</sequence>